<evidence type="ECO:0000259" key="7">
    <source>
        <dbReference type="PROSITE" id="PS50822"/>
    </source>
</evidence>
<evidence type="ECO:0000313" key="8">
    <source>
        <dbReference type="Proteomes" id="UP001652641"/>
    </source>
</evidence>
<evidence type="ECO:0000256" key="2">
    <source>
        <dbReference type="ARBA" id="ARBA00022884"/>
    </source>
</evidence>
<dbReference type="Pfam" id="PF23278">
    <property type="entry name" value="Piwi_N"/>
    <property type="match status" value="1"/>
</dbReference>
<evidence type="ECO:0000259" key="6">
    <source>
        <dbReference type="PROSITE" id="PS50821"/>
    </source>
</evidence>
<comment type="similarity">
    <text evidence="4">Belongs to the argonaute family.</text>
</comment>
<dbReference type="Proteomes" id="UP001652641">
    <property type="component" value="Chromosome 10"/>
</dbReference>
<sequence length="956" mass="108361">MRGKSGVTHLLGTLGHPGTERTSRKGRSPAPPRPAPPRRGWDCGAARGGRGCPRGRGGAGRGLGRARGPEDPPAGRPAARRRLGRGGAGRGGRAGGPDVTGPSAPPRRGCCSRARERAPPPPPPPPPPGRERSARGHGLGPRGGGHAAEAAAHCQEGEELQLATRLRATSLKERKHFGGIFRDHVVDTRQYLEHVRESTTGTLGRPVKLFTNHFRVTSRPQQVTYKYNIDYMPDIEDGKVRSELLLQHKAFIGECHIFDGSSLLLPHKLLLPKTELVSLLKNQVVKLTIEFISELSPNSPDCLRYYNILFRRILKQMNLKQVGRNYYNKQEATEFFNHKLVIWPGYVTSILEYETSITLCADVNHKLLRMQTAYDLITGLRDPQTRKEDVEQVSKELIGSIVFTLYNNKTYRVDAINWEDNPRTKFKKSGGAEITFVDYYREQYNTEVTDLTQPLLISKGKWKKSQQDTPHKPIMLVPELCYLTGLSDKMRKDYRVMRDLALHMRLDPERRQHELRKLMNTIQTNREVQRELQLWDLKFDTNFVSFSGRILKEVRIFQGRRAFDSHPQFADWSRETRSGPLLNVKSLDHWLILYPTRNYGAASSLVQSLRKVTPTMGIAMREAKMLEVSDTVQSYTTVLENHVSSKTQMVLCVLSSEKKDLYDGIKQYLCVKCPTPSQCVVARTLDKPQTLMTIATKIAQQMNCKMGGALWKVETGLQNAMCIGIDCFHDIVNRRKSIAGFVSSINQELTQWFSQCIFQESGQELVNGLKTCLEAALKLWCKHNQFLPQAIIVYRDGVGDGQLQALMDHEVPQIESSLRSVYPKDSGVKLTFIVVKKRINTRFFVESQGRLQNPLPGTVIDVEVTKRQWYDFFIVSQSVKDGTVTPTHYNVIHDTVCFTPDRIQYLTYRLCHMYYNLPGVIRVPAPCHYAHKLAYLVGQSIHQEPHHSLASRLFYL</sequence>
<feature type="compositionally biased region" description="Pro residues" evidence="5">
    <location>
        <begin position="119"/>
        <end position="128"/>
    </location>
</feature>
<feature type="domain" description="Piwi" evidence="7">
    <location>
        <begin position="649"/>
        <end position="942"/>
    </location>
</feature>
<proteinExistence type="inferred from homology"/>
<dbReference type="Gene3D" id="3.30.420.10">
    <property type="entry name" value="Ribonuclease H-like superfamily/Ribonuclease H"/>
    <property type="match status" value="1"/>
</dbReference>
<reference evidence="9" key="1">
    <citation type="submission" date="2025-08" db="UniProtKB">
        <authorList>
            <consortium name="RefSeq"/>
        </authorList>
    </citation>
    <scope>IDENTIFICATION</scope>
    <source>
        <tissue evidence="9">Cell line</tissue>
    </source>
</reference>
<evidence type="ECO:0000256" key="3">
    <source>
        <dbReference type="ARBA" id="ARBA00023158"/>
    </source>
</evidence>
<dbReference type="InterPro" id="IPR012337">
    <property type="entry name" value="RNaseH-like_sf"/>
</dbReference>
<keyword evidence="2" id="KW-0694">RNA-binding</keyword>
<keyword evidence="3" id="KW-0943">RNA-mediated gene silencing</keyword>
<dbReference type="SUPFAM" id="SSF53098">
    <property type="entry name" value="Ribonuclease H-like"/>
    <property type="match status" value="1"/>
</dbReference>
<dbReference type="CDD" id="cd02845">
    <property type="entry name" value="PAZ_piwi_like"/>
    <property type="match status" value="1"/>
</dbReference>
<dbReference type="Gene3D" id="2.170.260.10">
    <property type="entry name" value="paz domain"/>
    <property type="match status" value="1"/>
</dbReference>
<dbReference type="SMART" id="SM00950">
    <property type="entry name" value="Piwi"/>
    <property type="match status" value="1"/>
</dbReference>
<dbReference type="InterPro" id="IPR003100">
    <property type="entry name" value="PAZ_dom"/>
</dbReference>
<keyword evidence="8" id="KW-1185">Reference proteome</keyword>
<feature type="region of interest" description="Disordered" evidence="5">
    <location>
        <begin position="1"/>
        <end position="151"/>
    </location>
</feature>
<feature type="compositionally biased region" description="Gly residues" evidence="5">
    <location>
        <begin position="46"/>
        <end position="65"/>
    </location>
</feature>
<dbReference type="CDD" id="cd04658">
    <property type="entry name" value="Piwi_piwi-like_Euk"/>
    <property type="match status" value="1"/>
</dbReference>
<dbReference type="InterPro" id="IPR003165">
    <property type="entry name" value="Piwi"/>
</dbReference>
<dbReference type="SUPFAM" id="SSF101690">
    <property type="entry name" value="PAZ domain"/>
    <property type="match status" value="1"/>
</dbReference>
<dbReference type="Pfam" id="PF02171">
    <property type="entry name" value="Piwi"/>
    <property type="match status" value="1"/>
</dbReference>
<dbReference type="InterPro" id="IPR036397">
    <property type="entry name" value="RNaseH_sf"/>
</dbReference>
<dbReference type="PROSITE" id="PS50821">
    <property type="entry name" value="PAZ"/>
    <property type="match status" value="1"/>
</dbReference>
<evidence type="ECO:0000256" key="5">
    <source>
        <dbReference type="SAM" id="MobiDB-lite"/>
    </source>
</evidence>
<evidence type="ECO:0000256" key="1">
    <source>
        <dbReference type="ARBA" id="ARBA00022845"/>
    </source>
</evidence>
<organism evidence="8 9">
    <name type="scientific">Vulpes vulpes</name>
    <name type="common">Red fox</name>
    <dbReference type="NCBI Taxonomy" id="9627"/>
    <lineage>
        <taxon>Eukaryota</taxon>
        <taxon>Metazoa</taxon>
        <taxon>Chordata</taxon>
        <taxon>Craniata</taxon>
        <taxon>Vertebrata</taxon>
        <taxon>Euteleostomi</taxon>
        <taxon>Mammalia</taxon>
        <taxon>Eutheria</taxon>
        <taxon>Laurasiatheria</taxon>
        <taxon>Carnivora</taxon>
        <taxon>Caniformia</taxon>
        <taxon>Canidae</taxon>
        <taxon>Vulpes</taxon>
    </lineage>
</organism>
<gene>
    <name evidence="9" type="primary">LOC140594319</name>
</gene>
<dbReference type="Gene3D" id="3.40.50.2300">
    <property type="match status" value="1"/>
</dbReference>
<dbReference type="SMART" id="SM00949">
    <property type="entry name" value="PAZ"/>
    <property type="match status" value="1"/>
</dbReference>
<name>A0ABM4XTJ5_VULVU</name>
<evidence type="ECO:0000256" key="4">
    <source>
        <dbReference type="RuleBase" id="RU361178"/>
    </source>
</evidence>
<accession>A0ABM4XTJ5</accession>
<feature type="domain" description="PAZ" evidence="6">
    <location>
        <begin position="372"/>
        <end position="485"/>
    </location>
</feature>
<feature type="compositionally biased region" description="Gly residues" evidence="5">
    <location>
        <begin position="137"/>
        <end position="146"/>
    </location>
</feature>
<feature type="compositionally biased region" description="Gly residues" evidence="5">
    <location>
        <begin position="85"/>
        <end position="95"/>
    </location>
</feature>
<dbReference type="GeneID" id="140594319"/>
<dbReference type="InterPro" id="IPR036085">
    <property type="entry name" value="PAZ_dom_sf"/>
</dbReference>
<dbReference type="PANTHER" id="PTHR22891">
    <property type="entry name" value="EUKARYOTIC TRANSLATION INITIATION FACTOR 2C"/>
    <property type="match status" value="1"/>
</dbReference>
<dbReference type="PROSITE" id="PS50822">
    <property type="entry name" value="PIWI"/>
    <property type="match status" value="1"/>
</dbReference>
<keyword evidence="1" id="KW-0810">Translation regulation</keyword>
<dbReference type="Pfam" id="PF02170">
    <property type="entry name" value="PAZ"/>
    <property type="match status" value="1"/>
</dbReference>
<dbReference type="RefSeq" id="XP_072581353.1">
    <property type="nucleotide sequence ID" value="XM_072725252.1"/>
</dbReference>
<protein>
    <submittedName>
        <fullName evidence="9">Piwi-like protein 1</fullName>
    </submittedName>
</protein>
<evidence type="ECO:0000313" key="9">
    <source>
        <dbReference type="RefSeq" id="XP_072581353.1"/>
    </source>
</evidence>